<dbReference type="STRING" id="385682.SAMN05444380_11819"/>
<evidence type="ECO:0000313" key="2">
    <source>
        <dbReference type="Proteomes" id="UP000181976"/>
    </source>
</evidence>
<dbReference type="EMBL" id="FONA01000018">
    <property type="protein sequence ID" value="SFE76496.1"/>
    <property type="molecule type" value="Genomic_DNA"/>
</dbReference>
<proteinExistence type="predicted"/>
<dbReference type="RefSeq" id="WP_010526122.1">
    <property type="nucleotide sequence ID" value="NZ_AFSL01000003.1"/>
</dbReference>
<dbReference type="AlphaFoldDB" id="A0A1I2D7I8"/>
<dbReference type="Proteomes" id="UP000181976">
    <property type="component" value="Unassembled WGS sequence"/>
</dbReference>
<dbReference type="eggNOG" id="ENOG5032WQD">
    <property type="taxonomic scope" value="Bacteria"/>
</dbReference>
<dbReference type="InterPro" id="IPR024213">
    <property type="entry name" value="DUF3822"/>
</dbReference>
<protein>
    <recommendedName>
        <fullName evidence="3">DUF3822 domain-containing protein</fullName>
    </recommendedName>
</protein>
<evidence type="ECO:0008006" key="3">
    <source>
        <dbReference type="Google" id="ProtNLM"/>
    </source>
</evidence>
<accession>A0A1I2D7I8</accession>
<dbReference type="Gene3D" id="3.30.420.250">
    <property type="match status" value="1"/>
</dbReference>
<dbReference type="Pfam" id="PF12864">
    <property type="entry name" value="DUF3822"/>
    <property type="match status" value="1"/>
</dbReference>
<name>A0A1I2D7I8_9BACT</name>
<gene>
    <name evidence="1" type="ORF">SAMN05444380_11819</name>
</gene>
<dbReference type="InParanoid" id="A0A1I2D7I8"/>
<evidence type="ECO:0000313" key="1">
    <source>
        <dbReference type="EMBL" id="SFE76496.1"/>
    </source>
</evidence>
<organism evidence="1 2">
    <name type="scientific">Thermophagus xiamenensis</name>
    <dbReference type="NCBI Taxonomy" id="385682"/>
    <lineage>
        <taxon>Bacteria</taxon>
        <taxon>Pseudomonadati</taxon>
        <taxon>Bacteroidota</taxon>
        <taxon>Bacteroidia</taxon>
        <taxon>Marinilabiliales</taxon>
        <taxon>Marinilabiliaceae</taxon>
        <taxon>Thermophagus</taxon>
    </lineage>
</organism>
<sequence length="287" mass="33159">MMVPDLSIVDETFDANISSSYFLSIQASLDGFSFSILDPIRNKYIQFSSYALQDHITEADLPKLTNKVFEENELLNLPFKKVFILIPTRYSTVVPSGLFNHEEASQWLFFTHQVPGNYKVVSSQMKLADAWNIFAIPATLYDIFERQFPEPIIFQQYVPMTESKLAISRPGMGKIQFIINLQKDYFDVVVIENNNLKLCNSFQIKGKNDLLYYTLFIFDQLQLSPSKTDVQITGYHHNFNEIKQTIEKYVKHVKFPGLPSGFQYSYLFKSVPGHRYYNLLTLASCVS</sequence>
<dbReference type="Gene3D" id="3.30.420.260">
    <property type="match status" value="1"/>
</dbReference>
<keyword evidence="2" id="KW-1185">Reference proteome</keyword>
<reference evidence="1 2" key="1">
    <citation type="submission" date="2016-10" db="EMBL/GenBank/DDBJ databases">
        <authorList>
            <person name="de Groot N.N."/>
        </authorList>
    </citation>
    <scope>NUCLEOTIDE SEQUENCE [LARGE SCALE GENOMIC DNA]</scope>
    <source>
        <strain evidence="1 2">DSM 19012</strain>
    </source>
</reference>
<dbReference type="CDD" id="cd24013">
    <property type="entry name" value="ASKHA_ATPase_BT3980-like"/>
    <property type="match status" value="1"/>
</dbReference>